<evidence type="ECO:0000313" key="4">
    <source>
        <dbReference type="Proteomes" id="UP000520767"/>
    </source>
</evidence>
<dbReference type="Proteomes" id="UP000520767">
    <property type="component" value="Unassembled WGS sequence"/>
</dbReference>
<comment type="caution">
    <text evidence="3">The sequence shown here is derived from an EMBL/GenBank/DDBJ whole genome shotgun (WGS) entry which is preliminary data.</text>
</comment>
<organism evidence="3 4">
    <name type="scientific">Actinophytocola algeriensis</name>
    <dbReference type="NCBI Taxonomy" id="1768010"/>
    <lineage>
        <taxon>Bacteria</taxon>
        <taxon>Bacillati</taxon>
        <taxon>Actinomycetota</taxon>
        <taxon>Actinomycetes</taxon>
        <taxon>Pseudonocardiales</taxon>
        <taxon>Pseudonocardiaceae</taxon>
    </lineage>
</organism>
<name>A0A7W7VF78_9PSEU</name>
<gene>
    <name evidence="3" type="ORF">FHR82_004264</name>
</gene>
<keyword evidence="2" id="KW-0472">Membrane</keyword>
<feature type="transmembrane region" description="Helical" evidence="2">
    <location>
        <begin position="41"/>
        <end position="61"/>
    </location>
</feature>
<evidence type="ECO:0000256" key="2">
    <source>
        <dbReference type="SAM" id="Phobius"/>
    </source>
</evidence>
<sequence>MNTQELNEQLHNATDGLEPPPGFADTVLRGGRRRRGRRRMVVAASVLAVAAVATSATVVALRDVPQQVQAADARLTQPTRGDLAGDQAFLDQALDVWRRDLGYAEEASFGYYDDRRGDPRILWAGNTPAGRAAIVVQQVYVHEHTQAQPKDRGPQVAEGLVTIDPADGKLKLVDTAYIGLQEPTWADYYKFGPENRTLLIVDYGKPLHYSFAVGKEGETSTRTWERAQPRDGVVLVHIPEDHDPSTTAAFQGDDPPTVMPSDTQIIGPDDPWPAPPSVYVRGTASEFLANRLTDPDYRRVYPKLLEWGNSTWEFGNPPPMNDVERDSIWGLHVPVEVWQFQSDWDVTAGLSDGRLVILKETQVDWDTPRLTVMVSSDHYSTEVDIVDGGPVDSTTVLPVRFRIPDGGGWIVADKGKALSYRTAPDGEWQDAGRDAALLPDNTTEVTVDGETVALN</sequence>
<keyword evidence="2" id="KW-1133">Transmembrane helix</keyword>
<keyword evidence="4" id="KW-1185">Reference proteome</keyword>
<accession>A0A7W7VF78</accession>
<dbReference type="EMBL" id="JACHJQ010000004">
    <property type="protein sequence ID" value="MBB4908022.1"/>
    <property type="molecule type" value="Genomic_DNA"/>
</dbReference>
<dbReference type="PROSITE" id="PS51300">
    <property type="entry name" value="NIRD"/>
    <property type="match status" value="1"/>
</dbReference>
<feature type="region of interest" description="Disordered" evidence="1">
    <location>
        <begin position="1"/>
        <end position="22"/>
    </location>
</feature>
<protein>
    <submittedName>
        <fullName evidence="3">Uncharacterized protein</fullName>
    </submittedName>
</protein>
<keyword evidence="2" id="KW-0812">Transmembrane</keyword>
<feature type="compositionally biased region" description="Polar residues" evidence="1">
    <location>
        <begin position="1"/>
        <end position="12"/>
    </location>
</feature>
<evidence type="ECO:0000313" key="3">
    <source>
        <dbReference type="EMBL" id="MBB4908022.1"/>
    </source>
</evidence>
<evidence type="ECO:0000256" key="1">
    <source>
        <dbReference type="SAM" id="MobiDB-lite"/>
    </source>
</evidence>
<dbReference type="AlphaFoldDB" id="A0A7W7VF78"/>
<dbReference type="RefSeq" id="WP_184812142.1">
    <property type="nucleotide sequence ID" value="NZ_JACHJQ010000004.1"/>
</dbReference>
<proteinExistence type="predicted"/>
<reference evidence="3 4" key="1">
    <citation type="submission" date="2020-08" db="EMBL/GenBank/DDBJ databases">
        <title>Genomic Encyclopedia of Type Strains, Phase III (KMG-III): the genomes of soil and plant-associated and newly described type strains.</title>
        <authorList>
            <person name="Whitman W."/>
        </authorList>
    </citation>
    <scope>NUCLEOTIDE SEQUENCE [LARGE SCALE GENOMIC DNA]</scope>
    <source>
        <strain evidence="3 4">CECT 8960</strain>
    </source>
</reference>